<evidence type="ECO:0000259" key="3">
    <source>
        <dbReference type="Pfam" id="PF20152"/>
    </source>
</evidence>
<evidence type="ECO:0000256" key="2">
    <source>
        <dbReference type="SAM" id="Phobius"/>
    </source>
</evidence>
<feature type="transmembrane region" description="Helical" evidence="2">
    <location>
        <begin position="46"/>
        <end position="67"/>
    </location>
</feature>
<feature type="transmembrane region" description="Helical" evidence="2">
    <location>
        <begin position="155"/>
        <end position="178"/>
    </location>
</feature>
<sequence>MKGPAEIAHGPMLIGIIFNVLLYGIMIAQTYIYFTTYKKDRTWMKIFVFAVFLADTLNTIFDLVYIYESVIIHFADIAFLQKANWRFATDPAMTGIIELMVQLFFSWRIFVLTRNWVSVIIVVALSITAGVCAIVTTYEIIIIPEFTKFQEFQNVVIVWLSCASAADIIITLILVRYLRSHKTGFRGSDLMVDRIIRVSVQTGLITSMVAIVDLVVYLADSSGTHLMLNFPLCKLYSNSLISSLNSRGGWKYNDTSTLPPQEIRTIPSERPGQTNDDDMHSGWEDDVTYSSRNPATKATHLFDSMRPGNRAKPEVFVHVESHEMRDVASVEKGSDSRGRGTQLPAPGRNGVVVVIPPSGYPPSREPNEPSIGSSESDALPSYAKVSKGYQS</sequence>
<feature type="domain" description="DUF6534" evidence="3">
    <location>
        <begin position="164"/>
        <end position="247"/>
    </location>
</feature>
<keyword evidence="2" id="KW-0472">Membrane</keyword>
<reference evidence="4" key="1">
    <citation type="submission" date="2020-11" db="EMBL/GenBank/DDBJ databases">
        <authorList>
            <consortium name="DOE Joint Genome Institute"/>
            <person name="Ahrendt S."/>
            <person name="Riley R."/>
            <person name="Andreopoulos W."/>
            <person name="Labutti K."/>
            <person name="Pangilinan J."/>
            <person name="Ruiz-Duenas F.J."/>
            <person name="Barrasa J.M."/>
            <person name="Sanchez-Garcia M."/>
            <person name="Camarero S."/>
            <person name="Miyauchi S."/>
            <person name="Serrano A."/>
            <person name="Linde D."/>
            <person name="Babiker R."/>
            <person name="Drula E."/>
            <person name="Ayuso-Fernandez I."/>
            <person name="Pacheco R."/>
            <person name="Padilla G."/>
            <person name="Ferreira P."/>
            <person name="Barriuso J."/>
            <person name="Kellner H."/>
            <person name="Castanera R."/>
            <person name="Alfaro M."/>
            <person name="Ramirez L."/>
            <person name="Pisabarro A.G."/>
            <person name="Kuo A."/>
            <person name="Tritt A."/>
            <person name="Lipzen A."/>
            <person name="He G."/>
            <person name="Yan M."/>
            <person name="Ng V."/>
            <person name="Cullen D."/>
            <person name="Martin F."/>
            <person name="Rosso M.-N."/>
            <person name="Henrissat B."/>
            <person name="Hibbett D."/>
            <person name="Martinez A.T."/>
            <person name="Grigoriev I.V."/>
        </authorList>
    </citation>
    <scope>NUCLEOTIDE SEQUENCE</scope>
    <source>
        <strain evidence="4">MF-IS2</strain>
    </source>
</reference>
<gene>
    <name evidence="4" type="ORF">P691DRAFT_808166</name>
</gene>
<evidence type="ECO:0000313" key="5">
    <source>
        <dbReference type="Proteomes" id="UP000807342"/>
    </source>
</evidence>
<comment type="caution">
    <text evidence="4">The sequence shown here is derived from an EMBL/GenBank/DDBJ whole genome shotgun (WGS) entry which is preliminary data.</text>
</comment>
<dbReference type="AlphaFoldDB" id="A0A9P5X4I4"/>
<dbReference type="InterPro" id="IPR045339">
    <property type="entry name" value="DUF6534"/>
</dbReference>
<keyword evidence="2" id="KW-0812">Transmembrane</keyword>
<feature type="region of interest" description="Disordered" evidence="1">
    <location>
        <begin position="320"/>
        <end position="391"/>
    </location>
</feature>
<dbReference type="EMBL" id="MU151424">
    <property type="protein sequence ID" value="KAF9443895.1"/>
    <property type="molecule type" value="Genomic_DNA"/>
</dbReference>
<feature type="transmembrane region" description="Helical" evidence="2">
    <location>
        <begin position="87"/>
        <end position="107"/>
    </location>
</feature>
<accession>A0A9P5X4I4</accession>
<feature type="transmembrane region" description="Helical" evidence="2">
    <location>
        <begin position="119"/>
        <end position="143"/>
    </location>
</feature>
<feature type="region of interest" description="Disordered" evidence="1">
    <location>
        <begin position="252"/>
        <end position="291"/>
    </location>
</feature>
<dbReference type="OrthoDB" id="3183258at2759"/>
<dbReference type="Pfam" id="PF20152">
    <property type="entry name" value="DUF6534"/>
    <property type="match status" value="1"/>
</dbReference>
<proteinExistence type="predicted"/>
<keyword evidence="2" id="KW-1133">Transmembrane helix</keyword>
<evidence type="ECO:0000313" key="4">
    <source>
        <dbReference type="EMBL" id="KAF9443895.1"/>
    </source>
</evidence>
<dbReference type="PANTHER" id="PTHR40465:SF1">
    <property type="entry name" value="DUF6534 DOMAIN-CONTAINING PROTEIN"/>
    <property type="match status" value="1"/>
</dbReference>
<feature type="compositionally biased region" description="Basic and acidic residues" evidence="1">
    <location>
        <begin position="320"/>
        <end position="338"/>
    </location>
</feature>
<dbReference type="PANTHER" id="PTHR40465">
    <property type="entry name" value="CHROMOSOME 1, WHOLE GENOME SHOTGUN SEQUENCE"/>
    <property type="match status" value="1"/>
</dbReference>
<name>A0A9P5X4I4_9AGAR</name>
<evidence type="ECO:0000256" key="1">
    <source>
        <dbReference type="SAM" id="MobiDB-lite"/>
    </source>
</evidence>
<keyword evidence="5" id="KW-1185">Reference proteome</keyword>
<feature type="transmembrane region" description="Helical" evidence="2">
    <location>
        <begin position="12"/>
        <end position="34"/>
    </location>
</feature>
<dbReference type="Proteomes" id="UP000807342">
    <property type="component" value="Unassembled WGS sequence"/>
</dbReference>
<protein>
    <recommendedName>
        <fullName evidence="3">DUF6534 domain-containing protein</fullName>
    </recommendedName>
</protein>
<feature type="transmembrane region" description="Helical" evidence="2">
    <location>
        <begin position="198"/>
        <end position="219"/>
    </location>
</feature>
<organism evidence="4 5">
    <name type="scientific">Macrolepiota fuliginosa MF-IS2</name>
    <dbReference type="NCBI Taxonomy" id="1400762"/>
    <lineage>
        <taxon>Eukaryota</taxon>
        <taxon>Fungi</taxon>
        <taxon>Dikarya</taxon>
        <taxon>Basidiomycota</taxon>
        <taxon>Agaricomycotina</taxon>
        <taxon>Agaricomycetes</taxon>
        <taxon>Agaricomycetidae</taxon>
        <taxon>Agaricales</taxon>
        <taxon>Agaricineae</taxon>
        <taxon>Agaricaceae</taxon>
        <taxon>Macrolepiota</taxon>
    </lineage>
</organism>